<proteinExistence type="predicted"/>
<dbReference type="RefSeq" id="WP_160785490.1">
    <property type="nucleotide sequence ID" value="NZ_CP086610.1"/>
</dbReference>
<reference evidence="2 3" key="1">
    <citation type="submission" date="2019-12" db="EMBL/GenBank/DDBJ databases">
        <title>Shinella granuli gen. nov., sp. nov., and proposal of the reclassification of Zoogloea ramigera ATCC 19623 as Shinella zoogloeoides sp. nov.</title>
        <authorList>
            <person name="Gao J."/>
        </authorList>
    </citation>
    <scope>NUCLEOTIDE SEQUENCE [LARGE SCALE GENOMIC DNA]</scope>
    <source>
        <strain evidence="2 3">DSM 287</strain>
    </source>
</reference>
<dbReference type="Pfam" id="PF06568">
    <property type="entry name" value="YjiS-like"/>
    <property type="match status" value="1"/>
</dbReference>
<organism evidence="2 3">
    <name type="scientific">Shinella zoogloeoides</name>
    <name type="common">Crabtreella saccharophila</name>
    <dbReference type="NCBI Taxonomy" id="352475"/>
    <lineage>
        <taxon>Bacteria</taxon>
        <taxon>Pseudomonadati</taxon>
        <taxon>Pseudomonadota</taxon>
        <taxon>Alphaproteobacteria</taxon>
        <taxon>Hyphomicrobiales</taxon>
        <taxon>Rhizobiaceae</taxon>
        <taxon>Shinella</taxon>
    </lineage>
</organism>
<dbReference type="OrthoDB" id="7361021at2"/>
<accession>A0A6N8TA43</accession>
<comment type="caution">
    <text evidence="2">The sequence shown here is derived from an EMBL/GenBank/DDBJ whole genome shotgun (WGS) entry which is preliminary data.</text>
</comment>
<evidence type="ECO:0000313" key="3">
    <source>
        <dbReference type="Proteomes" id="UP000440304"/>
    </source>
</evidence>
<dbReference type="InterPro" id="IPR009506">
    <property type="entry name" value="YjiS-like"/>
</dbReference>
<dbReference type="AlphaFoldDB" id="A0A6N8TA43"/>
<dbReference type="EMBL" id="WUML01000004">
    <property type="protein sequence ID" value="MXO00097.1"/>
    <property type="molecule type" value="Genomic_DNA"/>
</dbReference>
<dbReference type="Proteomes" id="UP000440304">
    <property type="component" value="Unassembled WGS sequence"/>
</dbReference>
<feature type="domain" description="YjiS-like" evidence="1">
    <location>
        <begin position="3"/>
        <end position="37"/>
    </location>
</feature>
<gene>
    <name evidence="2" type="ORF">GR156_07280</name>
</gene>
<sequence length="49" mass="5421">MNIIAKIKKNAADRRAVRELNALDDRALQDLGISRSHIQSAVKGFLVFG</sequence>
<protein>
    <submittedName>
        <fullName evidence="2">DUF1127 domain-containing protein</fullName>
    </submittedName>
</protein>
<evidence type="ECO:0000313" key="2">
    <source>
        <dbReference type="EMBL" id="MXO00097.1"/>
    </source>
</evidence>
<name>A0A6N8TA43_SHIZO</name>
<evidence type="ECO:0000259" key="1">
    <source>
        <dbReference type="Pfam" id="PF06568"/>
    </source>
</evidence>